<evidence type="ECO:0000313" key="3">
    <source>
        <dbReference type="Proteomes" id="UP000053477"/>
    </source>
</evidence>
<reference evidence="2 3" key="1">
    <citation type="submission" date="2015-04" db="EMBL/GenBank/DDBJ databases">
        <title>Complete genome sequence of Schizopora paradoxa KUC8140, a cosmopolitan wood degrader in East Asia.</title>
        <authorList>
            <consortium name="DOE Joint Genome Institute"/>
            <person name="Min B."/>
            <person name="Park H."/>
            <person name="Jang Y."/>
            <person name="Kim J.-J."/>
            <person name="Kim K.H."/>
            <person name="Pangilinan J."/>
            <person name="Lipzen A."/>
            <person name="Riley R."/>
            <person name="Grigoriev I.V."/>
            <person name="Spatafora J.W."/>
            <person name="Choi I.-G."/>
        </authorList>
    </citation>
    <scope>NUCLEOTIDE SEQUENCE [LARGE SCALE GENOMIC DNA]</scope>
    <source>
        <strain evidence="2 3">KUC8140</strain>
    </source>
</reference>
<gene>
    <name evidence="2" type="ORF">SCHPADRAFT_897579</name>
</gene>
<evidence type="ECO:0000256" key="1">
    <source>
        <dbReference type="SAM" id="MobiDB-lite"/>
    </source>
</evidence>
<dbReference type="InParanoid" id="A0A0H2QVX1"/>
<accession>A0A0H2QVX1</accession>
<keyword evidence="3" id="KW-1185">Reference proteome</keyword>
<name>A0A0H2QVX1_9AGAM</name>
<dbReference type="EMBL" id="KQ087100">
    <property type="protein sequence ID" value="KLO03745.1"/>
    <property type="molecule type" value="Genomic_DNA"/>
</dbReference>
<evidence type="ECO:0000313" key="2">
    <source>
        <dbReference type="EMBL" id="KLO03745.1"/>
    </source>
</evidence>
<feature type="compositionally biased region" description="Basic and acidic residues" evidence="1">
    <location>
        <begin position="203"/>
        <end position="212"/>
    </location>
</feature>
<dbReference type="AlphaFoldDB" id="A0A0H2QVX1"/>
<proteinExistence type="predicted"/>
<sequence>LRYNLERGEIVRVRFTDGSCIQQQLQHWREASHQSSSDTSRRLASHLNAVSVTSWRKMWSPAQISSSPPFSKLIGILWAVGNIMRLRGEHGKEERRNESFDLAEIEGPPAKLADGNLGKRQGWGGVALIGWNRVEALISTPSANFEIEPSDFAKSKIWVPFSFILGQPPSLIIYQTAGRRKKDRAAENRSHGSYNYMKKNAWKTKERRSGGE</sequence>
<protein>
    <submittedName>
        <fullName evidence="2">Uncharacterized protein</fullName>
    </submittedName>
</protein>
<organism evidence="2 3">
    <name type="scientific">Schizopora paradoxa</name>
    <dbReference type="NCBI Taxonomy" id="27342"/>
    <lineage>
        <taxon>Eukaryota</taxon>
        <taxon>Fungi</taxon>
        <taxon>Dikarya</taxon>
        <taxon>Basidiomycota</taxon>
        <taxon>Agaricomycotina</taxon>
        <taxon>Agaricomycetes</taxon>
        <taxon>Hymenochaetales</taxon>
        <taxon>Schizoporaceae</taxon>
        <taxon>Schizopora</taxon>
    </lineage>
</organism>
<feature type="non-terminal residue" evidence="2">
    <location>
        <position position="1"/>
    </location>
</feature>
<dbReference type="Proteomes" id="UP000053477">
    <property type="component" value="Unassembled WGS sequence"/>
</dbReference>
<feature type="region of interest" description="Disordered" evidence="1">
    <location>
        <begin position="182"/>
        <end position="212"/>
    </location>
</feature>